<evidence type="ECO:0000313" key="12">
    <source>
        <dbReference type="Proteomes" id="UP000788153"/>
    </source>
</evidence>
<dbReference type="InterPro" id="IPR036061">
    <property type="entry name" value="CheW-like_dom_sf"/>
</dbReference>
<keyword evidence="5 11" id="KW-0418">Kinase</keyword>
<evidence type="ECO:0000256" key="2">
    <source>
        <dbReference type="ARBA" id="ARBA00012438"/>
    </source>
</evidence>
<evidence type="ECO:0000256" key="3">
    <source>
        <dbReference type="ARBA" id="ARBA00022553"/>
    </source>
</evidence>
<dbReference type="Gene3D" id="2.30.30.40">
    <property type="entry name" value="SH3 Domains"/>
    <property type="match status" value="1"/>
</dbReference>
<dbReference type="InterPro" id="IPR002545">
    <property type="entry name" value="CheW-lke_dom"/>
</dbReference>
<gene>
    <name evidence="11" type="ORF">FHT01_002272</name>
</gene>
<evidence type="ECO:0000256" key="1">
    <source>
        <dbReference type="ARBA" id="ARBA00000085"/>
    </source>
</evidence>
<dbReference type="PANTHER" id="PTHR43395">
    <property type="entry name" value="SENSOR HISTIDINE KINASE CHEA"/>
    <property type="match status" value="1"/>
</dbReference>
<dbReference type="SUPFAM" id="SSF47226">
    <property type="entry name" value="Histidine-containing phosphotransfer domain, HPT domain"/>
    <property type="match status" value="1"/>
</dbReference>
<dbReference type="PROSITE" id="PS50851">
    <property type="entry name" value="CHEW"/>
    <property type="match status" value="1"/>
</dbReference>
<dbReference type="Gene3D" id="3.30.565.10">
    <property type="entry name" value="Histidine kinase-like ATPase, C-terminal domain"/>
    <property type="match status" value="1"/>
</dbReference>
<feature type="domain" description="Histidine kinase" evidence="8">
    <location>
        <begin position="181"/>
        <end position="389"/>
    </location>
</feature>
<evidence type="ECO:0000259" key="9">
    <source>
        <dbReference type="PROSITE" id="PS50851"/>
    </source>
</evidence>
<dbReference type="Pfam" id="PF02518">
    <property type="entry name" value="HATPase_c"/>
    <property type="match status" value="1"/>
</dbReference>
<reference evidence="11 12" key="1">
    <citation type="submission" date="2020-03" db="EMBL/GenBank/DDBJ databases">
        <title>Genomic Encyclopedia of Type Strains, Phase IV (KMG-IV): sequencing the most valuable type-strain genomes for metagenomic binning, comparative biology and taxonomic classification.</title>
        <authorList>
            <person name="Goeker M."/>
        </authorList>
    </citation>
    <scope>NUCLEOTIDE SEQUENCE [LARGE SCALE GENOMIC DNA]</scope>
    <source>
        <strain evidence="11 12">DSM 22753</strain>
    </source>
</reference>
<dbReference type="InterPro" id="IPR051315">
    <property type="entry name" value="Bact_Chemotaxis_CheA"/>
</dbReference>
<feature type="domain" description="HPt" evidence="10">
    <location>
        <begin position="1"/>
        <end position="101"/>
    </location>
</feature>
<evidence type="ECO:0000256" key="6">
    <source>
        <dbReference type="ARBA" id="ARBA00023012"/>
    </source>
</evidence>
<dbReference type="InterPro" id="IPR004358">
    <property type="entry name" value="Sig_transdc_His_kin-like_C"/>
</dbReference>
<dbReference type="RefSeq" id="WP_140047086.1">
    <property type="nucleotide sequence ID" value="NZ_BAAAEV010000001.1"/>
</dbReference>
<dbReference type="EMBL" id="JAASQP010000001">
    <property type="protein sequence ID" value="NIJ24730.1"/>
    <property type="molecule type" value="Genomic_DNA"/>
</dbReference>
<dbReference type="Pfam" id="PF01584">
    <property type="entry name" value="CheW"/>
    <property type="match status" value="1"/>
</dbReference>
<keyword evidence="6" id="KW-0902">Two-component regulatory system</keyword>
<feature type="modified residue" description="Phosphohistidine" evidence="7">
    <location>
        <position position="44"/>
    </location>
</feature>
<evidence type="ECO:0000259" key="8">
    <source>
        <dbReference type="PROSITE" id="PS50109"/>
    </source>
</evidence>
<dbReference type="SMART" id="SM01231">
    <property type="entry name" value="H-kinase_dim"/>
    <property type="match status" value="1"/>
</dbReference>
<dbReference type="CDD" id="cd00088">
    <property type="entry name" value="HPT"/>
    <property type="match status" value="1"/>
</dbReference>
<dbReference type="SMART" id="SM00260">
    <property type="entry name" value="CheW"/>
    <property type="match status" value="1"/>
</dbReference>
<dbReference type="EC" id="2.7.13.3" evidence="2"/>
<dbReference type="PROSITE" id="PS50109">
    <property type="entry name" value="HIS_KIN"/>
    <property type="match status" value="1"/>
</dbReference>
<protein>
    <recommendedName>
        <fullName evidence="2">histidine kinase</fullName>
        <ecNumber evidence="2">2.7.13.3</ecNumber>
    </recommendedName>
</protein>
<dbReference type="PANTHER" id="PTHR43395:SF1">
    <property type="entry name" value="CHEMOTAXIS PROTEIN CHEA"/>
    <property type="match status" value="1"/>
</dbReference>
<dbReference type="GO" id="GO:0004673">
    <property type="term" value="F:protein histidine kinase activity"/>
    <property type="evidence" value="ECO:0007669"/>
    <property type="project" value="UniProtKB-EC"/>
</dbReference>
<dbReference type="SMART" id="SM00073">
    <property type="entry name" value="HPT"/>
    <property type="match status" value="1"/>
</dbReference>
<dbReference type="Pfam" id="PF01627">
    <property type="entry name" value="Hpt"/>
    <property type="match status" value="1"/>
</dbReference>
<comment type="catalytic activity">
    <reaction evidence="1">
        <text>ATP + protein L-histidine = ADP + protein N-phospho-L-histidine.</text>
        <dbReference type="EC" id="2.7.13.3"/>
    </reaction>
</comment>
<dbReference type="PRINTS" id="PR00344">
    <property type="entry name" value="BCTRLSENSOR"/>
</dbReference>
<accession>A0ABX0U3W0</accession>
<dbReference type="SUPFAM" id="SSF50341">
    <property type="entry name" value="CheW-like"/>
    <property type="match status" value="1"/>
</dbReference>
<dbReference type="InterPro" id="IPR003594">
    <property type="entry name" value="HATPase_dom"/>
</dbReference>
<comment type="caution">
    <text evidence="11">The sequence shown here is derived from an EMBL/GenBank/DDBJ whole genome shotgun (WGS) entry which is preliminary data.</text>
</comment>
<keyword evidence="3 7" id="KW-0597">Phosphoprotein</keyword>
<keyword evidence="12" id="KW-1185">Reference proteome</keyword>
<sequence>MDELLQDFIAETRETLEAVSSEIVAWEAAPDDRARLDSIFRFVHTVKGSCGFLDLPRLQRLSHAAEDVLSQVRSGERTADAPLVSAVLAIIDRIGEIVEAIDAGAALDDSGEDALIAGLAPGAGAIAPVVVASNGNQRAASRSVRLNVDLLDRMMGGMSDMVLARNELARRLRDLPGEPGIEAALDRLSATVAEMRDTVTRTRMQKVESLFSALPRIVRDTAAELGKSVALSIEGSDVELDREMIEVMRDPLVHIIRNAIDHGIETPAVRRAAGKRPTGRLYVAARQAGNQIVLEVSDDGAGIDTDRIVAKLIAQGRDPAELRGLSERAKCALIFEPGFTTKTDVSTISGRGVGMDIVRDSVEQIGGRIDLQNQPGVGLTLTVQVPLTLSILSTIIVEVGGHRFAIPRLAIEEIVSDRNATIRIDRIGDTSVATVRERRLPVVDLGIILGLVRRPGEREEPAMLVIANVGASSIAIEVDQVIDNEELVIKPAAPAVMAAGVYAGQTLPDTGLPMLLLDCAGIAAVAGVRIGLRAEIEAEAEPEPADDQQAMLLVEDLDGATRLVPLAIVDRIETARGDAVSDVAGHLRLTIDGEIYPLVARSPIAADAMFTVLRLRDGASEVSMAIRKADDIVTISDAITLATTPGPIAGATVIEGHAVEIIDAHWLFATHAGPREIGDRPRCIFAGEQSEWMNSFLRPLVETMGYRVDPSSFAADQASLVVALDIMVDGVAEDRLLRLRSNPSAAGDDSSIYRYDRPALLAELARHQGRAA</sequence>
<proteinExistence type="predicted"/>
<feature type="domain" description="CheW-like" evidence="9">
    <location>
        <begin position="391"/>
        <end position="528"/>
    </location>
</feature>
<dbReference type="SUPFAM" id="SSF55874">
    <property type="entry name" value="ATPase domain of HSP90 chaperone/DNA topoisomerase II/histidine kinase"/>
    <property type="match status" value="1"/>
</dbReference>
<name>A0ABX0U3W0_9SPHN</name>
<dbReference type="InterPro" id="IPR037006">
    <property type="entry name" value="CheA-like_homodim_sf"/>
</dbReference>
<dbReference type="Gene3D" id="1.20.120.160">
    <property type="entry name" value="HPT domain"/>
    <property type="match status" value="1"/>
</dbReference>
<organism evidence="11 12">
    <name type="scientific">Sphingomonas japonica</name>
    <dbReference type="NCBI Taxonomy" id="511662"/>
    <lineage>
        <taxon>Bacteria</taxon>
        <taxon>Pseudomonadati</taxon>
        <taxon>Pseudomonadota</taxon>
        <taxon>Alphaproteobacteria</taxon>
        <taxon>Sphingomonadales</taxon>
        <taxon>Sphingomonadaceae</taxon>
        <taxon>Sphingomonas</taxon>
    </lineage>
</organism>
<keyword evidence="4 11" id="KW-0808">Transferase</keyword>
<dbReference type="SMART" id="SM00387">
    <property type="entry name" value="HATPase_c"/>
    <property type="match status" value="1"/>
</dbReference>
<dbReference type="Proteomes" id="UP000788153">
    <property type="component" value="Unassembled WGS sequence"/>
</dbReference>
<dbReference type="PROSITE" id="PS50894">
    <property type="entry name" value="HPT"/>
    <property type="match status" value="1"/>
</dbReference>
<dbReference type="InterPro" id="IPR008207">
    <property type="entry name" value="Sig_transdc_His_kin_Hpt_dom"/>
</dbReference>
<evidence type="ECO:0000313" key="11">
    <source>
        <dbReference type="EMBL" id="NIJ24730.1"/>
    </source>
</evidence>
<dbReference type="InterPro" id="IPR036641">
    <property type="entry name" value="HPT_dom_sf"/>
</dbReference>
<dbReference type="Pfam" id="PF02895">
    <property type="entry name" value="H-kinase_dim"/>
    <property type="match status" value="1"/>
</dbReference>
<dbReference type="InterPro" id="IPR005467">
    <property type="entry name" value="His_kinase_dom"/>
</dbReference>
<evidence type="ECO:0000256" key="4">
    <source>
        <dbReference type="ARBA" id="ARBA00022679"/>
    </source>
</evidence>
<evidence type="ECO:0000256" key="5">
    <source>
        <dbReference type="ARBA" id="ARBA00022777"/>
    </source>
</evidence>
<dbReference type="InterPro" id="IPR036890">
    <property type="entry name" value="HATPase_C_sf"/>
</dbReference>
<dbReference type="InterPro" id="IPR036097">
    <property type="entry name" value="HisK_dim/P_sf"/>
</dbReference>
<dbReference type="Gene3D" id="1.10.287.560">
    <property type="entry name" value="Histidine kinase CheA-like, homodimeric domain"/>
    <property type="match status" value="1"/>
</dbReference>
<evidence type="ECO:0000256" key="7">
    <source>
        <dbReference type="PROSITE-ProRule" id="PRU00110"/>
    </source>
</evidence>
<dbReference type="SUPFAM" id="SSF47384">
    <property type="entry name" value="Homodimeric domain of signal transducing histidine kinase"/>
    <property type="match status" value="1"/>
</dbReference>
<evidence type="ECO:0000259" key="10">
    <source>
        <dbReference type="PROSITE" id="PS50894"/>
    </source>
</evidence>
<dbReference type="InterPro" id="IPR004105">
    <property type="entry name" value="CheA-like_dim"/>
</dbReference>